<keyword evidence="1" id="KW-0479">Metal-binding</keyword>
<evidence type="ECO:0000256" key="2">
    <source>
        <dbReference type="ARBA" id="ARBA00022771"/>
    </source>
</evidence>
<sequence>MERGGLLDPFVDSPVNCKHCFGVAKEPYIQCMQCEKSRDNDNVVICVPCFAKGAEFGVHKNDHSYLVIRSDYSLFEPSWQAKEESMLINAINDCGIGNWQEVSYHVPDKSAEQCKSHYIKYYIENAHPELPQLQERQSIDIVHPQPVVYTGGIDDPPRPLPGTAGSRDMAGYNAARGDFDTEYDNNAEVDIQDLDFMLFEEDEKPSLGTELQVALLDMYRRRLGERYRRKRLIRNHGLIAASKTIIRLNRYRRCVPQSFGDVLPKFFSIIGFMEINLLLEGLKCEAELKRQISDLMEYRSNGISKQMGIMTYETLKKNREINLRERRNLVVSENDGIDIKWNILNKNVTNLDTVIPSSSRRVSIPLNISGKPGYENLSDIEKQIASELRLVPEDFLRFKSLFVEECRKLNGLRLAQARTLIKIDVNKIRKIYDYLLSAGLIHTPRK</sequence>
<dbReference type="GO" id="GO:0008270">
    <property type="term" value="F:zinc ion binding"/>
    <property type="evidence" value="ECO:0007669"/>
    <property type="project" value="UniProtKB-KW"/>
</dbReference>
<name>A0A8J5N4G0_HOMAM</name>
<accession>A0A8J5N4G0</accession>
<dbReference type="FunFam" id="1.10.10.10:FF:000087">
    <property type="entry name" value="Transcriptional adapter 2"/>
    <property type="match status" value="1"/>
</dbReference>
<keyword evidence="10" id="KW-1185">Reference proteome</keyword>
<dbReference type="Pfam" id="PF00249">
    <property type="entry name" value="Myb_DNA-binding"/>
    <property type="match status" value="1"/>
</dbReference>
<evidence type="ECO:0000256" key="4">
    <source>
        <dbReference type="ARBA" id="ARBA00023242"/>
    </source>
</evidence>
<feature type="domain" description="SWIRM" evidence="6">
    <location>
        <begin position="357"/>
        <end position="446"/>
    </location>
</feature>
<dbReference type="Pfam" id="PF04433">
    <property type="entry name" value="SWIRM"/>
    <property type="match status" value="1"/>
</dbReference>
<dbReference type="SMART" id="SM00717">
    <property type="entry name" value="SANT"/>
    <property type="match status" value="1"/>
</dbReference>
<dbReference type="InterPro" id="IPR017884">
    <property type="entry name" value="SANT_dom"/>
</dbReference>
<evidence type="ECO:0000259" key="5">
    <source>
        <dbReference type="PROSITE" id="PS50090"/>
    </source>
</evidence>
<dbReference type="InterPro" id="IPR000433">
    <property type="entry name" value="Znf_ZZ"/>
</dbReference>
<dbReference type="PROSITE" id="PS51293">
    <property type="entry name" value="SANT"/>
    <property type="match status" value="1"/>
</dbReference>
<dbReference type="GO" id="GO:0006338">
    <property type="term" value="P:chromatin remodeling"/>
    <property type="evidence" value="ECO:0007669"/>
    <property type="project" value="TreeGrafter"/>
</dbReference>
<evidence type="ECO:0000256" key="1">
    <source>
        <dbReference type="ARBA" id="ARBA00022723"/>
    </source>
</evidence>
<dbReference type="OrthoDB" id="270417at2759"/>
<keyword evidence="2" id="KW-0863">Zinc-finger</keyword>
<comment type="caution">
    <text evidence="9">The sequence shown here is derived from an EMBL/GenBank/DDBJ whole genome shotgun (WGS) entry which is preliminary data.</text>
</comment>
<reference evidence="9" key="1">
    <citation type="journal article" date="2021" name="Sci. Adv.">
        <title>The American lobster genome reveals insights on longevity, neural, and immune adaptations.</title>
        <authorList>
            <person name="Polinski J.M."/>
            <person name="Zimin A.V."/>
            <person name="Clark K.F."/>
            <person name="Kohn A.B."/>
            <person name="Sadowski N."/>
            <person name="Timp W."/>
            <person name="Ptitsyn A."/>
            <person name="Khanna P."/>
            <person name="Romanova D.Y."/>
            <person name="Williams P."/>
            <person name="Greenwood S.J."/>
            <person name="Moroz L.L."/>
            <person name="Walt D.R."/>
            <person name="Bodnar A.G."/>
        </authorList>
    </citation>
    <scope>NUCLEOTIDE SEQUENCE</scope>
    <source>
        <strain evidence="9">GMGI-L3</strain>
    </source>
</reference>
<dbReference type="GO" id="GO:0003682">
    <property type="term" value="F:chromatin binding"/>
    <property type="evidence" value="ECO:0007669"/>
    <property type="project" value="TreeGrafter"/>
</dbReference>
<dbReference type="Proteomes" id="UP000747542">
    <property type="component" value="Unassembled WGS sequence"/>
</dbReference>
<evidence type="ECO:0000313" key="10">
    <source>
        <dbReference type="Proteomes" id="UP000747542"/>
    </source>
</evidence>
<organism evidence="9 10">
    <name type="scientific">Homarus americanus</name>
    <name type="common">American lobster</name>
    <dbReference type="NCBI Taxonomy" id="6706"/>
    <lineage>
        <taxon>Eukaryota</taxon>
        <taxon>Metazoa</taxon>
        <taxon>Ecdysozoa</taxon>
        <taxon>Arthropoda</taxon>
        <taxon>Crustacea</taxon>
        <taxon>Multicrustacea</taxon>
        <taxon>Malacostraca</taxon>
        <taxon>Eumalacostraca</taxon>
        <taxon>Eucarida</taxon>
        <taxon>Decapoda</taxon>
        <taxon>Pleocyemata</taxon>
        <taxon>Astacidea</taxon>
        <taxon>Nephropoidea</taxon>
        <taxon>Nephropidae</taxon>
        <taxon>Homarus</taxon>
    </lineage>
</organism>
<dbReference type="PROSITE" id="PS50934">
    <property type="entry name" value="SWIRM"/>
    <property type="match status" value="1"/>
</dbReference>
<dbReference type="PROSITE" id="PS51294">
    <property type="entry name" value="HTH_MYB"/>
    <property type="match status" value="1"/>
</dbReference>
<evidence type="ECO:0000259" key="6">
    <source>
        <dbReference type="PROSITE" id="PS50934"/>
    </source>
</evidence>
<evidence type="ECO:0000259" key="8">
    <source>
        <dbReference type="PROSITE" id="PS51294"/>
    </source>
</evidence>
<dbReference type="PANTHER" id="PTHR12374:SF20">
    <property type="entry name" value="TRANSCRIPTIONAL ADAPTER 2-ALPHA"/>
    <property type="match status" value="1"/>
</dbReference>
<evidence type="ECO:0000256" key="3">
    <source>
        <dbReference type="ARBA" id="ARBA00022833"/>
    </source>
</evidence>
<dbReference type="CDD" id="cd00167">
    <property type="entry name" value="SANT"/>
    <property type="match status" value="1"/>
</dbReference>
<feature type="domain" description="SANT" evidence="7">
    <location>
        <begin position="74"/>
        <end position="126"/>
    </location>
</feature>
<feature type="domain" description="Myb-like" evidence="5">
    <location>
        <begin position="78"/>
        <end position="122"/>
    </location>
</feature>
<dbReference type="EMBL" id="JAHLQT010010484">
    <property type="protein sequence ID" value="KAG7172765.1"/>
    <property type="molecule type" value="Genomic_DNA"/>
</dbReference>
<gene>
    <name evidence="9" type="primary">TADA2A-L</name>
    <name evidence="9" type="ORF">Hamer_G007003</name>
</gene>
<dbReference type="GO" id="GO:0006357">
    <property type="term" value="P:regulation of transcription by RNA polymerase II"/>
    <property type="evidence" value="ECO:0007669"/>
    <property type="project" value="TreeGrafter"/>
</dbReference>
<keyword evidence="4" id="KW-0539">Nucleus</keyword>
<proteinExistence type="predicted"/>
<evidence type="ECO:0000259" key="7">
    <source>
        <dbReference type="PROSITE" id="PS51293"/>
    </source>
</evidence>
<feature type="domain" description="HTH myb-type" evidence="8">
    <location>
        <begin position="78"/>
        <end position="126"/>
    </location>
</feature>
<dbReference type="Pfam" id="PF25299">
    <property type="entry name" value="ZZ_ADA2"/>
    <property type="match status" value="1"/>
</dbReference>
<dbReference type="Pfam" id="PF22941">
    <property type="entry name" value="TADA2A-like_3rd"/>
    <property type="match status" value="1"/>
</dbReference>
<dbReference type="FunFam" id="1.10.10.60:FF:000110">
    <property type="entry name" value="Transcriptional adapter"/>
    <property type="match status" value="1"/>
</dbReference>
<dbReference type="AlphaFoldDB" id="A0A8J5N4G0"/>
<keyword evidence="3" id="KW-0862">Zinc</keyword>
<dbReference type="GO" id="GO:0005634">
    <property type="term" value="C:nucleus"/>
    <property type="evidence" value="ECO:0007669"/>
    <property type="project" value="TreeGrafter"/>
</dbReference>
<dbReference type="InterPro" id="IPR055141">
    <property type="entry name" value="TADA2A_B-like_dom"/>
</dbReference>
<dbReference type="InterPro" id="IPR017930">
    <property type="entry name" value="Myb_dom"/>
</dbReference>
<evidence type="ECO:0000313" key="9">
    <source>
        <dbReference type="EMBL" id="KAG7172765.1"/>
    </source>
</evidence>
<dbReference type="GO" id="GO:0003713">
    <property type="term" value="F:transcription coactivator activity"/>
    <property type="evidence" value="ECO:0007669"/>
    <property type="project" value="TreeGrafter"/>
</dbReference>
<protein>
    <submittedName>
        <fullName evidence="9">Transcriptional adapter 2-alpha-like</fullName>
    </submittedName>
</protein>
<dbReference type="PANTHER" id="PTHR12374">
    <property type="entry name" value="TRANSCRIPTIONAL ADAPTOR 2 ADA2 -RELATED"/>
    <property type="match status" value="1"/>
</dbReference>
<dbReference type="PROSITE" id="PS50090">
    <property type="entry name" value="MYB_LIKE"/>
    <property type="match status" value="1"/>
</dbReference>
<dbReference type="InterPro" id="IPR001005">
    <property type="entry name" value="SANT/Myb"/>
</dbReference>
<dbReference type="GO" id="GO:0140672">
    <property type="term" value="C:ATAC complex"/>
    <property type="evidence" value="ECO:0007669"/>
    <property type="project" value="UniProtKB-ARBA"/>
</dbReference>
<dbReference type="InterPro" id="IPR007526">
    <property type="entry name" value="SWIRM"/>
</dbReference>